<evidence type="ECO:0000313" key="1">
    <source>
        <dbReference type="EMBL" id="CAE6464587.1"/>
    </source>
</evidence>
<evidence type="ECO:0000313" key="2">
    <source>
        <dbReference type="Proteomes" id="UP000663846"/>
    </source>
</evidence>
<sequence length="473" mass="52885">MLEELDIASGLLQIALDRYLRVCSAIQKSFVTKSASNIISQDFTARIKTEVHTLLDYESKFQEAKAAITWARNSAALAPASSLPPEILTRVFRFVLSEERCSSREKDDHEENWFSQYPDRLSHVCSHWRWVALGSRDLWTHIDLYPEPIVNQQILPRAKAYGERSDPLPLYIHIDESAHTFGHGYVGRLPGPSDNPTANAIELVASLAPRTRSLNLTINGEYSDFHRKALESCLKNCVPGVLSRLVVCGAAGEDDYCRVITTRDGTLAREYHGEPYSSVPLDIPEQQIEDVLFRCTSLSLDGLFAPWESKAYRGLTELRLTRCNKSQFDSQDGSIPESVFVNMLKGSPQLRVLLFDLSMSAPLPDSTCVEPVALLILETLALGAEEEGSIGQFLRWIAPGPKPLAVLTQWVRDAGHRRTFEMGQFEAFLARSNVSRLSVAGAYSCDVTKLSQIAQRVPDLSLNDTEIDWDEIL</sequence>
<comment type="caution">
    <text evidence="1">The sequence shown here is derived from an EMBL/GenBank/DDBJ whole genome shotgun (WGS) entry which is preliminary data.</text>
</comment>
<dbReference type="EMBL" id="CAJMWS010000812">
    <property type="protein sequence ID" value="CAE6464587.1"/>
    <property type="molecule type" value="Genomic_DNA"/>
</dbReference>
<dbReference type="Proteomes" id="UP000663846">
    <property type="component" value="Unassembled WGS sequence"/>
</dbReference>
<protein>
    <recommendedName>
        <fullName evidence="3">F-box domain-containing protein</fullName>
    </recommendedName>
</protein>
<name>A0A8H3BR92_9AGAM</name>
<dbReference type="AlphaFoldDB" id="A0A8H3BR92"/>
<dbReference type="Gene3D" id="1.20.1280.50">
    <property type="match status" value="1"/>
</dbReference>
<gene>
    <name evidence="1" type="ORF">RDB_LOCUS164748</name>
</gene>
<organism evidence="1 2">
    <name type="scientific">Rhizoctonia solani</name>
    <dbReference type="NCBI Taxonomy" id="456999"/>
    <lineage>
        <taxon>Eukaryota</taxon>
        <taxon>Fungi</taxon>
        <taxon>Dikarya</taxon>
        <taxon>Basidiomycota</taxon>
        <taxon>Agaricomycotina</taxon>
        <taxon>Agaricomycetes</taxon>
        <taxon>Cantharellales</taxon>
        <taxon>Ceratobasidiaceae</taxon>
        <taxon>Rhizoctonia</taxon>
    </lineage>
</organism>
<evidence type="ECO:0008006" key="3">
    <source>
        <dbReference type="Google" id="ProtNLM"/>
    </source>
</evidence>
<reference evidence="1" key="1">
    <citation type="submission" date="2021-01" db="EMBL/GenBank/DDBJ databases">
        <authorList>
            <person name="Kaushik A."/>
        </authorList>
    </citation>
    <scope>NUCLEOTIDE SEQUENCE</scope>
    <source>
        <strain evidence="1">AG1-1C</strain>
    </source>
</reference>
<accession>A0A8H3BR92</accession>
<proteinExistence type="predicted"/>